<dbReference type="EMBL" id="CYYK01000001">
    <property type="protein sequence ID" value="CUN33859.1"/>
    <property type="molecule type" value="Genomic_DNA"/>
</dbReference>
<dbReference type="EMBL" id="WKMY01000016">
    <property type="protein sequence ID" value="MRY95139.1"/>
    <property type="molecule type" value="Genomic_DNA"/>
</dbReference>
<reference evidence="6 7" key="1">
    <citation type="submission" date="2015-09" db="EMBL/GenBank/DDBJ databases">
        <authorList>
            <consortium name="Pathogen Informatics"/>
        </authorList>
    </citation>
    <scope>NUCLEOTIDE SEQUENCE [LARGE SCALE GENOMIC DNA]</scope>
    <source>
        <strain evidence="2 6">2789STDY5608822</strain>
        <strain evidence="1 7">2789STDY5608872</strain>
    </source>
</reference>
<dbReference type="Pfam" id="PF09365">
    <property type="entry name" value="DUF2461"/>
    <property type="match status" value="1"/>
</dbReference>
<sequence>MNEQIIEFLTELRSHNNREWFQDNKNRYDALRKVFIDEVQDLIGRISLFDPEVAGLEAKDCLFRIYRDIRFSPDKTPYKCHFAAYISQGGRASERGGYYIHLEPGGCLLSGGVWCPPPALLKKLRQDIYDHIEEFTAIIEEPTFKKTFPVLEGEMLKRMPAGYPMDSPYGYIMKHKDFSVVSYKPDNFFYAKNWMDKAVDDFKLLLPFNRFLNYTVDEYLGRV</sequence>
<dbReference type="Proteomes" id="UP000095455">
    <property type="component" value="Unassembled WGS sequence"/>
</dbReference>
<dbReference type="Proteomes" id="UP000441609">
    <property type="component" value="Unassembled WGS sequence"/>
</dbReference>
<dbReference type="OMA" id="YKTHQGA"/>
<organism evidence="1 7">
    <name type="scientific">Parabacteroides distasonis</name>
    <dbReference type="NCBI Taxonomy" id="823"/>
    <lineage>
        <taxon>Bacteria</taxon>
        <taxon>Pseudomonadati</taxon>
        <taxon>Bacteroidota</taxon>
        <taxon>Bacteroidia</taxon>
        <taxon>Bacteroidales</taxon>
        <taxon>Tannerellaceae</taxon>
        <taxon>Parabacteroides</taxon>
    </lineage>
</organism>
<accession>A0A173TF02</accession>
<gene>
    <name evidence="2" type="ORF">ERS852380_00023</name>
    <name evidence="1" type="ORF">ERS852429_01552</name>
    <name evidence="4" type="ORF">GKD67_18260</name>
    <name evidence="5" type="ORF">GKD70_00925</name>
    <name evidence="3" type="ORF">PN599_18275</name>
</gene>
<dbReference type="EMBL" id="JAQMPJ010000023">
    <property type="protein sequence ID" value="MDB9006937.1"/>
    <property type="molecule type" value="Genomic_DNA"/>
</dbReference>
<evidence type="ECO:0000313" key="4">
    <source>
        <dbReference type="EMBL" id="MRY95139.1"/>
    </source>
</evidence>
<dbReference type="EMBL" id="WKMO01000001">
    <property type="protein sequence ID" value="MSB71867.1"/>
    <property type="molecule type" value="Genomic_DNA"/>
</dbReference>
<dbReference type="RefSeq" id="WP_005859957.1">
    <property type="nucleotide sequence ID" value="NZ_BQOC01000003.1"/>
</dbReference>
<dbReference type="AlphaFoldDB" id="A0A173TF02"/>
<dbReference type="PIRSF" id="PIRSF028451">
    <property type="entry name" value="UCP028451"/>
    <property type="match status" value="1"/>
</dbReference>
<dbReference type="InterPro" id="IPR012808">
    <property type="entry name" value="CHP02453"/>
</dbReference>
<evidence type="ECO:0000313" key="6">
    <source>
        <dbReference type="Proteomes" id="UP000095455"/>
    </source>
</evidence>
<dbReference type="NCBIfam" id="TIGR02453">
    <property type="entry name" value="TIGR02453 family protein"/>
    <property type="match status" value="1"/>
</dbReference>
<proteinExistence type="predicted"/>
<reference evidence="8 9" key="2">
    <citation type="journal article" date="2019" name="Nat. Med.">
        <title>A library of human gut bacterial isolates paired with longitudinal multiomics data enables mechanistic microbiome research.</title>
        <authorList>
            <person name="Poyet M."/>
            <person name="Groussin M."/>
            <person name="Gibbons S.M."/>
            <person name="Avila-Pacheco J."/>
            <person name="Jiang X."/>
            <person name="Kearney S.M."/>
            <person name="Perrotta A.R."/>
            <person name="Berdy B."/>
            <person name="Zhao S."/>
            <person name="Lieberman T.D."/>
            <person name="Swanson P.K."/>
            <person name="Smith M."/>
            <person name="Roesemann S."/>
            <person name="Alexander J.E."/>
            <person name="Rich S.A."/>
            <person name="Livny J."/>
            <person name="Vlamakis H."/>
            <person name="Clish C."/>
            <person name="Bullock K."/>
            <person name="Deik A."/>
            <person name="Scott J."/>
            <person name="Pierce K.A."/>
            <person name="Xavier R.J."/>
            <person name="Alm E.J."/>
        </authorList>
    </citation>
    <scope>NUCLEOTIDE SEQUENCE [LARGE SCALE GENOMIC DNA]</scope>
    <source>
        <strain evidence="5 8">BIOML-A20</strain>
        <strain evidence="4 9">BIOML-A9</strain>
    </source>
</reference>
<dbReference type="Proteomes" id="UP000095591">
    <property type="component" value="Unassembled WGS sequence"/>
</dbReference>
<name>A0A173TF02_PARDI</name>
<dbReference type="PANTHER" id="PTHR36452">
    <property type="entry name" value="CHROMOSOME 12, WHOLE GENOME SHOTGUN SEQUENCE"/>
    <property type="match status" value="1"/>
</dbReference>
<reference evidence="3" key="3">
    <citation type="submission" date="2023-01" db="EMBL/GenBank/DDBJ databases">
        <title>Human gut microbiome strain richness.</title>
        <authorList>
            <person name="Chen-Liaw A."/>
        </authorList>
    </citation>
    <scope>NUCLEOTIDE SEQUENCE</scope>
    <source>
        <strain evidence="3">RTP21484st1_E5_RTP21484_190118</strain>
    </source>
</reference>
<evidence type="ECO:0000313" key="8">
    <source>
        <dbReference type="Proteomes" id="UP000441609"/>
    </source>
</evidence>
<dbReference type="EMBL" id="CYXP01000002">
    <property type="protein sequence ID" value="CUN00736.1"/>
    <property type="molecule type" value="Genomic_DNA"/>
</dbReference>
<dbReference type="Proteomes" id="UP000461276">
    <property type="component" value="Unassembled WGS sequence"/>
</dbReference>
<dbReference type="OrthoDB" id="9794241at2"/>
<evidence type="ECO:0000313" key="3">
    <source>
        <dbReference type="EMBL" id="MDB9006937.1"/>
    </source>
</evidence>
<dbReference type="Proteomes" id="UP001210126">
    <property type="component" value="Unassembled WGS sequence"/>
</dbReference>
<evidence type="ECO:0000313" key="5">
    <source>
        <dbReference type="EMBL" id="MSB71867.1"/>
    </source>
</evidence>
<evidence type="ECO:0000313" key="1">
    <source>
        <dbReference type="EMBL" id="CUN00736.1"/>
    </source>
</evidence>
<evidence type="ECO:0000313" key="7">
    <source>
        <dbReference type="Proteomes" id="UP000095591"/>
    </source>
</evidence>
<dbReference type="PANTHER" id="PTHR36452:SF1">
    <property type="entry name" value="DUF2461 DOMAIN-CONTAINING PROTEIN"/>
    <property type="match status" value="1"/>
</dbReference>
<dbReference type="InterPro" id="IPR015996">
    <property type="entry name" value="UCP028451"/>
</dbReference>
<evidence type="ECO:0000313" key="2">
    <source>
        <dbReference type="EMBL" id="CUN33859.1"/>
    </source>
</evidence>
<evidence type="ECO:0000313" key="9">
    <source>
        <dbReference type="Proteomes" id="UP000461276"/>
    </source>
</evidence>
<protein>
    <submittedName>
        <fullName evidence="3">DUF2461 domain-containing protein</fullName>
    </submittedName>
    <submittedName>
        <fullName evidence="4">TIGR02453 family protein</fullName>
    </submittedName>
</protein>